<feature type="active site" description="Nucleophile" evidence="13">
    <location>
        <position position="372"/>
    </location>
</feature>
<keyword evidence="9 13" id="KW-0694">RNA-binding</keyword>
<evidence type="ECO:0000256" key="9">
    <source>
        <dbReference type="ARBA" id="ARBA00022884"/>
    </source>
</evidence>
<dbReference type="EC" id="2.1.1.176" evidence="3"/>
<keyword evidence="6 13" id="KW-0489">Methyltransferase</keyword>
<dbReference type="SUPFAM" id="SSF53335">
    <property type="entry name" value="S-adenosyl-L-methionine-dependent methyltransferases"/>
    <property type="match status" value="1"/>
</dbReference>
<dbReference type="SUPFAM" id="SSF48013">
    <property type="entry name" value="NusB-like"/>
    <property type="match status" value="1"/>
</dbReference>
<dbReference type="Gene3D" id="3.30.70.1170">
    <property type="entry name" value="Sun protein, domain 3"/>
    <property type="match status" value="1"/>
</dbReference>
<feature type="binding site" evidence="13">
    <location>
        <begin position="251"/>
        <end position="257"/>
    </location>
    <ligand>
        <name>S-adenosyl-L-methionine</name>
        <dbReference type="ChEBI" id="CHEBI:59789"/>
    </ligand>
</feature>
<protein>
    <recommendedName>
        <fullName evidence="3">16S rRNA (cytosine(967)-C(5))-methyltransferase</fullName>
        <ecNumber evidence="3">2.1.1.176</ecNumber>
    </recommendedName>
    <alternativeName>
        <fullName evidence="10">16S rRNA m5C967 methyltransferase</fullName>
    </alternativeName>
    <alternativeName>
        <fullName evidence="11">rRNA (cytosine-C(5)-)-methyltransferase RsmB</fullName>
    </alternativeName>
</protein>
<comment type="similarity">
    <text evidence="13">Belongs to the class I-like SAM-binding methyltransferase superfamily. RsmB/NOP family.</text>
</comment>
<dbReference type="FunFam" id="3.30.70.1170:FF:000002">
    <property type="entry name" value="Ribosomal RNA small subunit methyltransferase B"/>
    <property type="match status" value="1"/>
</dbReference>
<evidence type="ECO:0000256" key="1">
    <source>
        <dbReference type="ARBA" id="ARBA00002724"/>
    </source>
</evidence>
<name>A0A084CN88_9GAMM</name>
<feature type="binding site" evidence="13">
    <location>
        <position position="300"/>
    </location>
    <ligand>
        <name>S-adenosyl-L-methionine</name>
        <dbReference type="ChEBI" id="CHEBI:59789"/>
    </ligand>
</feature>
<keyword evidence="7 13" id="KW-0808">Transferase</keyword>
<evidence type="ECO:0000256" key="4">
    <source>
        <dbReference type="ARBA" id="ARBA00022490"/>
    </source>
</evidence>
<dbReference type="Pfam" id="PF01029">
    <property type="entry name" value="NusB"/>
    <property type="match status" value="1"/>
</dbReference>
<dbReference type="eggNOG" id="COG0144">
    <property type="taxonomic scope" value="Bacteria"/>
</dbReference>
<dbReference type="OrthoDB" id="9810297at2"/>
<reference evidence="15 16" key="1">
    <citation type="submission" date="2014-03" db="EMBL/GenBank/DDBJ databases">
        <title>Selection and divergence in the genomes of co-occurring obligate luminous symbionts with specific hosts.</title>
        <authorList>
            <person name="Hendry T.A."/>
            <person name="de Wet J.R."/>
            <person name="Dunlap P.V."/>
        </authorList>
    </citation>
    <scope>NUCLEOTIDE SEQUENCE [LARGE SCALE GENOMIC DNA]</scope>
    <source>
        <strain evidence="15 16">Ppalp.1</strain>
    </source>
</reference>
<dbReference type="Gene3D" id="3.40.50.150">
    <property type="entry name" value="Vaccinia Virus protein VP39"/>
    <property type="match status" value="1"/>
</dbReference>
<dbReference type="CDD" id="cd02440">
    <property type="entry name" value="AdoMet_MTases"/>
    <property type="match status" value="1"/>
</dbReference>
<dbReference type="Gene3D" id="1.10.940.10">
    <property type="entry name" value="NusB-like"/>
    <property type="match status" value="1"/>
</dbReference>
<feature type="domain" description="SAM-dependent MTase RsmB/NOP-type" evidence="14">
    <location>
        <begin position="161"/>
        <end position="425"/>
    </location>
</feature>
<comment type="caution">
    <text evidence="15">The sequence shown here is derived from an EMBL/GenBank/DDBJ whole genome shotgun (WGS) entry which is preliminary data.</text>
</comment>
<feature type="binding site" evidence="13">
    <location>
        <position position="319"/>
    </location>
    <ligand>
        <name>S-adenosyl-L-methionine</name>
        <dbReference type="ChEBI" id="CHEBI:59789"/>
    </ligand>
</feature>
<dbReference type="InterPro" id="IPR004573">
    <property type="entry name" value="rRNA_ssu_MeTfrase_B"/>
</dbReference>
<comment type="catalytic activity">
    <reaction evidence="12">
        <text>cytidine(967) in 16S rRNA + S-adenosyl-L-methionine = 5-methylcytidine(967) in 16S rRNA + S-adenosyl-L-homocysteine + H(+)</text>
        <dbReference type="Rhea" id="RHEA:42748"/>
        <dbReference type="Rhea" id="RHEA-COMP:10219"/>
        <dbReference type="Rhea" id="RHEA-COMP:10220"/>
        <dbReference type="ChEBI" id="CHEBI:15378"/>
        <dbReference type="ChEBI" id="CHEBI:57856"/>
        <dbReference type="ChEBI" id="CHEBI:59789"/>
        <dbReference type="ChEBI" id="CHEBI:74483"/>
        <dbReference type="ChEBI" id="CHEBI:82748"/>
        <dbReference type="EC" id="2.1.1.176"/>
    </reaction>
</comment>
<dbReference type="PRINTS" id="PR02008">
    <property type="entry name" value="RCMTFAMILY"/>
</dbReference>
<evidence type="ECO:0000256" key="13">
    <source>
        <dbReference type="PROSITE-ProRule" id="PRU01023"/>
    </source>
</evidence>
<dbReference type="InterPro" id="IPR035926">
    <property type="entry name" value="NusB-like_sf"/>
</dbReference>
<keyword evidence="16" id="KW-1185">Reference proteome</keyword>
<dbReference type="FunFam" id="3.40.50.150:FF:000022">
    <property type="entry name" value="Ribosomal RNA small subunit methyltransferase B"/>
    <property type="match status" value="1"/>
</dbReference>
<dbReference type="InterPro" id="IPR054728">
    <property type="entry name" value="RsmB-like_ferredoxin"/>
</dbReference>
<dbReference type="InterPro" id="IPR049560">
    <property type="entry name" value="MeTrfase_RsmB-F_NOP2_cat"/>
</dbReference>
<evidence type="ECO:0000259" key="14">
    <source>
        <dbReference type="PROSITE" id="PS51686"/>
    </source>
</evidence>
<dbReference type="EMBL" id="JGVK01000022">
    <property type="protein sequence ID" value="KEY91267.1"/>
    <property type="molecule type" value="Genomic_DNA"/>
</dbReference>
<dbReference type="NCBIfam" id="TIGR00563">
    <property type="entry name" value="rsmB"/>
    <property type="match status" value="1"/>
</dbReference>
<dbReference type="GO" id="GO:0009383">
    <property type="term" value="F:rRNA (cytosine-C5-)-methyltransferase activity"/>
    <property type="evidence" value="ECO:0007669"/>
    <property type="project" value="TreeGrafter"/>
</dbReference>
<dbReference type="NCBIfam" id="NF011494">
    <property type="entry name" value="PRK14902.1"/>
    <property type="match status" value="1"/>
</dbReference>
<dbReference type="InterPro" id="IPR001678">
    <property type="entry name" value="MeTrfase_RsmB-F_NOP2_dom"/>
</dbReference>
<dbReference type="InterPro" id="IPR006027">
    <property type="entry name" value="NusB_RsmB_TIM44"/>
</dbReference>
<keyword evidence="8 13" id="KW-0949">S-adenosyl-L-methionine</keyword>
<dbReference type="eggNOG" id="COG0781">
    <property type="taxonomic scope" value="Bacteria"/>
</dbReference>
<evidence type="ECO:0000256" key="2">
    <source>
        <dbReference type="ARBA" id="ARBA00004496"/>
    </source>
</evidence>
<dbReference type="InterPro" id="IPR029063">
    <property type="entry name" value="SAM-dependent_MTases_sf"/>
</dbReference>
<accession>A0A084CN88</accession>
<dbReference type="RefSeq" id="WP_034414132.1">
    <property type="nucleotide sequence ID" value="NZ_JGVK01000022.1"/>
</dbReference>
<gene>
    <name evidence="15" type="primary">rsmB</name>
    <name evidence="15" type="ORF">CF67_03004</name>
</gene>
<keyword evidence="4" id="KW-0963">Cytoplasm</keyword>
<dbReference type="InterPro" id="IPR023267">
    <property type="entry name" value="RCMT"/>
</dbReference>
<feature type="binding site" evidence="13">
    <location>
        <position position="274"/>
    </location>
    <ligand>
        <name>S-adenosyl-L-methionine</name>
        <dbReference type="ChEBI" id="CHEBI:59789"/>
    </ligand>
</feature>
<dbReference type="AlphaFoldDB" id="A0A084CN88"/>
<dbReference type="Gene3D" id="1.10.287.730">
    <property type="entry name" value="Helix hairpin bin"/>
    <property type="match status" value="1"/>
</dbReference>
<keyword evidence="5" id="KW-0698">rRNA processing</keyword>
<dbReference type="Pfam" id="PF01189">
    <property type="entry name" value="Methyltr_RsmB-F"/>
    <property type="match status" value="1"/>
</dbReference>
<dbReference type="Proteomes" id="UP000053784">
    <property type="component" value="Unassembled WGS sequence"/>
</dbReference>
<sequence>MNIRALSAELLLQVIDKKNLLSQTMRVAKRKIPLKEHPLLQEICYGVLRHLSRLESISSKLINVPLKGKKRIFHYLILVGIYQLRFMRIPLYASVSETVESAKTFGKVDLSGLINAVLRNYLRNQKKLNEISPSSNVEKHNHPSWILKMLQTNYPERWLSVINANNSRAPMWLRVNKKHHTRNEYSRLLRNNNIAHTLHTQAPDAIKLTSPCNVTLIPGFKEGWVSIQDAAAQLSINYLKPQDGELILDCCAAPGGKTTHILEHTKNTKVVAIDSNPTRLKRLHENLNRLKLKANVICNDARYPNKWWKGNKFDRILLDLPCSSTGIIRRHPDIKWLRQVSDISAFAKLQREIMDVMWKQLKPGGTMVYATCSIVPQENELQVEAFLDRVEDVILTNYESNGYGRQILPGEEDMDGFYYAVLKKQAS</sequence>
<dbReference type="PROSITE" id="PS51686">
    <property type="entry name" value="SAM_MT_RSMB_NOP"/>
    <property type="match status" value="1"/>
</dbReference>
<evidence type="ECO:0000256" key="6">
    <source>
        <dbReference type="ARBA" id="ARBA00022603"/>
    </source>
</evidence>
<evidence type="ECO:0000256" key="8">
    <source>
        <dbReference type="ARBA" id="ARBA00022691"/>
    </source>
</evidence>
<evidence type="ECO:0000256" key="7">
    <source>
        <dbReference type="ARBA" id="ARBA00022679"/>
    </source>
</evidence>
<evidence type="ECO:0000256" key="5">
    <source>
        <dbReference type="ARBA" id="ARBA00022552"/>
    </source>
</evidence>
<dbReference type="Pfam" id="PF22458">
    <property type="entry name" value="RsmF-B_ferredox"/>
    <property type="match status" value="1"/>
</dbReference>
<dbReference type="GO" id="GO:0005829">
    <property type="term" value="C:cytosol"/>
    <property type="evidence" value="ECO:0007669"/>
    <property type="project" value="TreeGrafter"/>
</dbReference>
<evidence type="ECO:0000256" key="12">
    <source>
        <dbReference type="ARBA" id="ARBA00047283"/>
    </source>
</evidence>
<evidence type="ECO:0000313" key="16">
    <source>
        <dbReference type="Proteomes" id="UP000053784"/>
    </source>
</evidence>
<dbReference type="GO" id="GO:0006355">
    <property type="term" value="P:regulation of DNA-templated transcription"/>
    <property type="evidence" value="ECO:0007669"/>
    <property type="project" value="InterPro"/>
</dbReference>
<evidence type="ECO:0000256" key="11">
    <source>
        <dbReference type="ARBA" id="ARBA00031088"/>
    </source>
</evidence>
<evidence type="ECO:0000313" key="15">
    <source>
        <dbReference type="EMBL" id="KEY91267.1"/>
    </source>
</evidence>
<dbReference type="PANTHER" id="PTHR22807">
    <property type="entry name" value="NOP2 YEAST -RELATED NOL1/NOP2/FMU SUN DOMAIN-CONTAINING"/>
    <property type="match status" value="1"/>
</dbReference>
<dbReference type="PANTHER" id="PTHR22807:SF61">
    <property type="entry name" value="NOL1_NOP2_SUN FAMILY PROTEIN _ ANTITERMINATION NUSB DOMAIN-CONTAINING PROTEIN"/>
    <property type="match status" value="1"/>
</dbReference>
<comment type="function">
    <text evidence="1">Specifically methylates the cytosine at position 967 (m5C967) of 16S rRNA.</text>
</comment>
<dbReference type="STRING" id="1179155.CF67_03004"/>
<evidence type="ECO:0000256" key="10">
    <source>
        <dbReference type="ARBA" id="ARBA00030399"/>
    </source>
</evidence>
<organism evidence="15 16">
    <name type="scientific">Candidatus Photodesmus blepharonis</name>
    <dbReference type="NCBI Taxonomy" id="1179155"/>
    <lineage>
        <taxon>Bacteria</taxon>
        <taxon>Pseudomonadati</taxon>
        <taxon>Pseudomonadota</taxon>
        <taxon>Gammaproteobacteria</taxon>
        <taxon>Vibrionales</taxon>
        <taxon>Vibrionaceae</taxon>
        <taxon>Candidatus Photodesmus</taxon>
    </lineage>
</organism>
<proteinExistence type="inferred from homology"/>
<dbReference type="GO" id="GO:0070475">
    <property type="term" value="P:rRNA base methylation"/>
    <property type="evidence" value="ECO:0007669"/>
    <property type="project" value="TreeGrafter"/>
</dbReference>
<dbReference type="NCBIfam" id="NF008149">
    <property type="entry name" value="PRK10901.1"/>
    <property type="match status" value="1"/>
</dbReference>
<comment type="subcellular location">
    <subcellularLocation>
        <location evidence="2">Cytoplasm</location>
    </subcellularLocation>
</comment>
<evidence type="ECO:0000256" key="3">
    <source>
        <dbReference type="ARBA" id="ARBA00012140"/>
    </source>
</evidence>
<dbReference type="GO" id="GO:0003723">
    <property type="term" value="F:RNA binding"/>
    <property type="evidence" value="ECO:0007669"/>
    <property type="project" value="UniProtKB-UniRule"/>
</dbReference>